<feature type="compositionally biased region" description="Low complexity" evidence="1">
    <location>
        <begin position="146"/>
        <end position="162"/>
    </location>
</feature>
<proteinExistence type="predicted"/>
<dbReference type="InterPro" id="IPR007175">
    <property type="entry name" value="Rpr2/Snm1/Rpp21"/>
</dbReference>
<evidence type="ECO:0000256" key="1">
    <source>
        <dbReference type="SAM" id="MobiDB-lite"/>
    </source>
</evidence>
<dbReference type="PANTHER" id="PTHR14742:SF3">
    <property type="entry name" value="RIBONUCLEASE MRP PROTEIN SUBUNIT SNM1"/>
    <property type="match status" value="1"/>
</dbReference>
<dbReference type="EMBL" id="BAABUJ010000004">
    <property type="protein sequence ID" value="GAA5794885.1"/>
    <property type="molecule type" value="Genomic_DNA"/>
</dbReference>
<dbReference type="PANTHER" id="PTHR14742">
    <property type="entry name" value="RIBONUCLEASE P SUBUNIT P21"/>
    <property type="match status" value="1"/>
</dbReference>
<evidence type="ECO:0000313" key="2">
    <source>
        <dbReference type="EMBL" id="GAA5794885.1"/>
    </source>
</evidence>
<dbReference type="Proteomes" id="UP001476247">
    <property type="component" value="Unassembled WGS sequence"/>
</dbReference>
<evidence type="ECO:0008006" key="4">
    <source>
        <dbReference type="Google" id="ProtNLM"/>
    </source>
</evidence>
<comment type="caution">
    <text evidence="2">The sequence shown here is derived from an EMBL/GenBank/DDBJ whole genome shotgun (WGS) entry which is preliminary data.</text>
</comment>
<sequence length="174" mass="19388">MANNNSLQTLQQTNRLDFLFTAGFEMFSAVPSLSRYYMNEFQHTLNEFELTAQKNIERLACKSCGQISVPGLSSRVEIVQKKAEKKRKQRKNKIQTTCLTCSRITLYHGSYKKKLPQPLSDTPAVEPVAPIVDSKKKKNKGKKNNLKALLSKSSTQAKNNNSGSGGLGDFLSSL</sequence>
<gene>
    <name evidence="2" type="ORF">HPULCUR_000233</name>
</gene>
<reference evidence="2 3" key="1">
    <citation type="submission" date="2024-04" db="EMBL/GenBank/DDBJ databases">
        <title>genome sequences of Mucor flavus KT1a and Helicostylum pulchrum KT1b strains isolation_sourced from the surface of a dry-aged beef.</title>
        <authorList>
            <person name="Toyotome T."/>
            <person name="Hosono M."/>
            <person name="Torimaru M."/>
            <person name="Fukuda K."/>
            <person name="Mikami N."/>
        </authorList>
    </citation>
    <scope>NUCLEOTIDE SEQUENCE [LARGE SCALE GENOMIC DNA]</scope>
    <source>
        <strain evidence="2 3">KT1b</strain>
    </source>
</reference>
<dbReference type="Pfam" id="PF04032">
    <property type="entry name" value="Rpr2"/>
    <property type="match status" value="1"/>
</dbReference>
<evidence type="ECO:0000313" key="3">
    <source>
        <dbReference type="Proteomes" id="UP001476247"/>
    </source>
</evidence>
<feature type="compositionally biased region" description="Basic residues" evidence="1">
    <location>
        <begin position="135"/>
        <end position="145"/>
    </location>
</feature>
<accession>A0ABP9XL04</accession>
<organism evidence="2 3">
    <name type="scientific">Helicostylum pulchrum</name>
    <dbReference type="NCBI Taxonomy" id="562976"/>
    <lineage>
        <taxon>Eukaryota</taxon>
        <taxon>Fungi</taxon>
        <taxon>Fungi incertae sedis</taxon>
        <taxon>Mucoromycota</taxon>
        <taxon>Mucoromycotina</taxon>
        <taxon>Mucoromycetes</taxon>
        <taxon>Mucorales</taxon>
        <taxon>Mucorineae</taxon>
        <taxon>Mucoraceae</taxon>
        <taxon>Helicostylum</taxon>
    </lineage>
</organism>
<protein>
    <recommendedName>
        <fullName evidence="4">Rpr2</fullName>
    </recommendedName>
</protein>
<name>A0ABP9XL04_9FUNG</name>
<keyword evidence="3" id="KW-1185">Reference proteome</keyword>
<feature type="region of interest" description="Disordered" evidence="1">
    <location>
        <begin position="118"/>
        <end position="174"/>
    </location>
</feature>
<dbReference type="Gene3D" id="6.20.50.20">
    <property type="match status" value="1"/>
</dbReference>